<accession>A0A2I8F410</accession>
<dbReference type="GO" id="GO:0016491">
    <property type="term" value="F:oxidoreductase activity"/>
    <property type="evidence" value="ECO:0007669"/>
    <property type="project" value="UniProtKB-KW"/>
</dbReference>
<dbReference type="KEGG" id="pter:C2L65_42630"/>
<dbReference type="PANTHER" id="PTHR24321:SF15">
    <property type="entry name" value="OXIDOREDUCTASE UCPA"/>
    <property type="match status" value="1"/>
</dbReference>
<evidence type="ECO:0000256" key="1">
    <source>
        <dbReference type="ARBA" id="ARBA00006484"/>
    </source>
</evidence>
<dbReference type="RefSeq" id="WP_042317205.1">
    <property type="nucleotide sequence ID" value="NZ_CP026114.1"/>
</dbReference>
<dbReference type="CDD" id="cd05233">
    <property type="entry name" value="SDR_c"/>
    <property type="match status" value="1"/>
</dbReference>
<dbReference type="AlphaFoldDB" id="A0A2I8F410"/>
<dbReference type="InterPro" id="IPR002347">
    <property type="entry name" value="SDR_fam"/>
</dbReference>
<proteinExistence type="inferred from homology"/>
<evidence type="ECO:0000313" key="3">
    <source>
        <dbReference type="EMBL" id="AUT66402.1"/>
    </source>
</evidence>
<reference evidence="3 4" key="1">
    <citation type="submission" date="2018-01" db="EMBL/GenBank/DDBJ databases">
        <title>Species boundaries and ecological features among Paraburkholderia terrae DSMZ17804T, P. hospita DSMZ17164T and P. caribensis DSMZ13236T.</title>
        <authorList>
            <person name="Pratama A.A."/>
        </authorList>
    </citation>
    <scope>NUCLEOTIDE SEQUENCE [LARGE SCALE GENOMIC DNA]</scope>
    <source>
        <strain evidence="3 4">DSM 17804</strain>
    </source>
</reference>
<protein>
    <submittedName>
        <fullName evidence="3">NAD(P)-dependent oxidoreductase</fullName>
    </submittedName>
</protein>
<gene>
    <name evidence="3" type="ORF">C2L65_42630</name>
</gene>
<dbReference type="FunFam" id="3.40.50.720:FF:000084">
    <property type="entry name" value="Short-chain dehydrogenase reductase"/>
    <property type="match status" value="1"/>
</dbReference>
<dbReference type="Gene3D" id="3.40.50.720">
    <property type="entry name" value="NAD(P)-binding Rossmann-like Domain"/>
    <property type="match status" value="1"/>
</dbReference>
<evidence type="ECO:0000256" key="2">
    <source>
        <dbReference type="ARBA" id="ARBA00023002"/>
    </source>
</evidence>
<dbReference type="EMBL" id="CP026114">
    <property type="protein sequence ID" value="AUT66402.1"/>
    <property type="molecule type" value="Genomic_DNA"/>
</dbReference>
<dbReference type="SUPFAM" id="SSF51735">
    <property type="entry name" value="NAD(P)-binding Rossmann-fold domains"/>
    <property type="match status" value="1"/>
</dbReference>
<comment type="similarity">
    <text evidence="1">Belongs to the short-chain dehydrogenases/reductases (SDR) family.</text>
</comment>
<organism evidence="3 4">
    <name type="scientific">Paraburkholderia terrae</name>
    <dbReference type="NCBI Taxonomy" id="311230"/>
    <lineage>
        <taxon>Bacteria</taxon>
        <taxon>Pseudomonadati</taxon>
        <taxon>Pseudomonadota</taxon>
        <taxon>Betaproteobacteria</taxon>
        <taxon>Burkholderiales</taxon>
        <taxon>Burkholderiaceae</taxon>
        <taxon>Paraburkholderia</taxon>
    </lineage>
</organism>
<sequence>MKRFEGKVVIVVGAAGKDNMGQCIARRFAGDGASVVVAGRHAEPLAQLASEIGGASRLCDFTRKEDIDALVAFARERYGRVDVGINATGWGLLRPFEDTSEEELQAIMDLQFRAPFQFMQALVKAMRKNSTPGGSIIMISSATATIMLENHAAYMGTKAGTDHVVRCVANEFGQSGIRANSISPGITRTPMSGDALNIPEILQAFEACYPLGRIGTVDDVAEAALWLASDACFMTGQDLQVSGGLTLRRNPTITEMGAAYARATAHLSA</sequence>
<dbReference type="PRINTS" id="PR00081">
    <property type="entry name" value="GDHRDH"/>
</dbReference>
<dbReference type="OrthoDB" id="156828at2"/>
<dbReference type="Proteomes" id="UP000243502">
    <property type="component" value="Chromosome 4"/>
</dbReference>
<keyword evidence="2" id="KW-0560">Oxidoreductase</keyword>
<evidence type="ECO:0000313" key="4">
    <source>
        <dbReference type="Proteomes" id="UP000243502"/>
    </source>
</evidence>
<dbReference type="Pfam" id="PF13561">
    <property type="entry name" value="adh_short_C2"/>
    <property type="match status" value="1"/>
</dbReference>
<dbReference type="InterPro" id="IPR036291">
    <property type="entry name" value="NAD(P)-bd_dom_sf"/>
</dbReference>
<name>A0A2I8F410_9BURK</name>
<dbReference type="PANTHER" id="PTHR24321">
    <property type="entry name" value="DEHYDROGENASES, SHORT CHAIN"/>
    <property type="match status" value="1"/>
</dbReference>